<sequence length="514" mass="57195">MGCCCNQECSSGVHMQGTTIKLLTGGLLMVAAAGYVQAEALQPDPAWQQGTLANGLSWQVLATPQRPSDRIEVRLSVNIGSLSESTQQSGFSRFIPRLALTQSGSLPTMQARSLWQQSIDPKRPLPPAIVSYDYTMFNLSLPNNRNDLLKEALSWLADASGKLAITPESINHALQGSDMVATWPLDTKEGWWRYRLKGSTMLGHDPAAPLKQPIDVAQLKDFYQKWYTPDAMTLIVVGNVDSRSVAEQINKTFGDLKGKRETPAAVPTLSPLPTVPVSIMTNAVRQDKLSIMWDAPWQPIRDSAALQRYWRDDLAREALFWHVQQSLSKNNVKDIGLGFDCRVLYQRAQCAINIDSPGERLNNNLSVVSRELAKVRDNGLPQEEFDALIAQKSLELQKLFATYARTDTDILMSQRMRSLQNQVVDIAPEQYQKLRQEFLNSLTVDMLNQYLRQQLSQDMALVLQQPKGEPEYNMKELQATWEKLMAPNPAATAASGSADTVDAHSEASDIPPGQ</sequence>
<dbReference type="GO" id="GO:0006508">
    <property type="term" value="P:proteolysis"/>
    <property type="evidence" value="ECO:0007669"/>
    <property type="project" value="UniProtKB-KW"/>
</dbReference>
<gene>
    <name evidence="9" type="ORF">KPNJ2_00249</name>
</gene>
<dbReference type="InterPro" id="IPR050626">
    <property type="entry name" value="Peptidase_M16"/>
</dbReference>
<dbReference type="PANTHER" id="PTHR43690:SF17">
    <property type="entry name" value="PROTEIN YHJJ"/>
    <property type="match status" value="1"/>
</dbReference>
<keyword evidence="2 9" id="KW-0645">Protease</keyword>
<feature type="domain" description="Peptidase M16 N-terminal" evidence="7">
    <location>
        <begin position="63"/>
        <end position="172"/>
    </location>
</feature>
<keyword evidence="5" id="KW-0482">Metalloprotease</keyword>
<keyword evidence="3 9" id="KW-0378">Hydrolase</keyword>
<evidence type="ECO:0000256" key="3">
    <source>
        <dbReference type="ARBA" id="ARBA00022801"/>
    </source>
</evidence>
<dbReference type="Proteomes" id="UP000019586">
    <property type="component" value="Chromosome"/>
</dbReference>
<organism evidence="9 10">
    <name type="scientific">Klebsiella pneumoniae 30684/NJST258_2</name>
    <dbReference type="NCBI Taxonomy" id="1420013"/>
    <lineage>
        <taxon>Bacteria</taxon>
        <taxon>Pseudomonadati</taxon>
        <taxon>Pseudomonadota</taxon>
        <taxon>Gammaproteobacteria</taxon>
        <taxon>Enterobacterales</taxon>
        <taxon>Enterobacteriaceae</taxon>
        <taxon>Klebsiella/Raoultella group</taxon>
        <taxon>Klebsiella</taxon>
        <taxon>Klebsiella pneumoniae complex</taxon>
    </lineage>
</organism>
<dbReference type="EC" id="3.4.-.-" evidence="9"/>
<feature type="domain" description="Peptidase M16 C-terminal" evidence="8">
    <location>
        <begin position="214"/>
        <end position="391"/>
    </location>
</feature>
<name>W8UAV0_KLEPN</name>
<evidence type="ECO:0000313" key="10">
    <source>
        <dbReference type="Proteomes" id="UP000019586"/>
    </source>
</evidence>
<evidence type="ECO:0000313" key="9">
    <source>
        <dbReference type="EMBL" id="AHM77029.1"/>
    </source>
</evidence>
<dbReference type="PANTHER" id="PTHR43690">
    <property type="entry name" value="NARDILYSIN"/>
    <property type="match status" value="1"/>
</dbReference>
<reference evidence="9 10" key="1">
    <citation type="journal article" date="2014" name="Proc. Natl. Acad. Sci. U.S.A.">
        <title>Molecular dissection of the evolution of carbapenem-resistant multilocus sequence type 258 Klebsiella pneumoniae.</title>
        <authorList>
            <person name="Deleo F.R."/>
            <person name="Chen L."/>
            <person name="Porcella S.F."/>
            <person name="Martens C.A."/>
            <person name="Kobayashi S.D."/>
            <person name="Porter A.R."/>
            <person name="Chavda K.D."/>
            <person name="Jacobs M.R."/>
            <person name="Mathema B."/>
            <person name="Olsen R.J."/>
            <person name="Bonomo R.A."/>
            <person name="Musser J.M."/>
            <person name="Kreiswirth B.N."/>
        </authorList>
    </citation>
    <scope>NUCLEOTIDE SEQUENCE [LARGE SCALE GENOMIC DNA]</scope>
    <source>
        <strain evidence="9">30684/NJST258_2</strain>
    </source>
</reference>
<dbReference type="PATRIC" id="fig|1420013.3.peg.236"/>
<dbReference type="SUPFAM" id="SSF63411">
    <property type="entry name" value="LuxS/MPP-like metallohydrolase"/>
    <property type="match status" value="2"/>
</dbReference>
<dbReference type="InterPro" id="IPR011765">
    <property type="entry name" value="Pept_M16_N"/>
</dbReference>
<evidence type="ECO:0000259" key="7">
    <source>
        <dbReference type="Pfam" id="PF00675"/>
    </source>
</evidence>
<proteinExistence type="inferred from homology"/>
<evidence type="ECO:0000256" key="5">
    <source>
        <dbReference type="ARBA" id="ARBA00023049"/>
    </source>
</evidence>
<dbReference type="GO" id="GO:0046872">
    <property type="term" value="F:metal ion binding"/>
    <property type="evidence" value="ECO:0007669"/>
    <property type="project" value="InterPro"/>
</dbReference>
<dbReference type="Pfam" id="PF05193">
    <property type="entry name" value="Peptidase_M16_C"/>
    <property type="match status" value="1"/>
</dbReference>
<protein>
    <submittedName>
        <fullName evidence="9">Zinc protease</fullName>
        <ecNumber evidence="9">3.4.-.-</ecNumber>
    </submittedName>
</protein>
<dbReference type="GO" id="GO:0008237">
    <property type="term" value="F:metallopeptidase activity"/>
    <property type="evidence" value="ECO:0007669"/>
    <property type="project" value="UniProtKB-KW"/>
</dbReference>
<dbReference type="Pfam" id="PF00675">
    <property type="entry name" value="Peptidase_M16"/>
    <property type="match status" value="1"/>
</dbReference>
<feature type="region of interest" description="Disordered" evidence="6">
    <location>
        <begin position="488"/>
        <end position="514"/>
    </location>
</feature>
<evidence type="ECO:0000256" key="4">
    <source>
        <dbReference type="ARBA" id="ARBA00022833"/>
    </source>
</evidence>
<evidence type="ECO:0000259" key="8">
    <source>
        <dbReference type="Pfam" id="PF05193"/>
    </source>
</evidence>
<accession>W8UAV0</accession>
<dbReference type="InterPro" id="IPR007863">
    <property type="entry name" value="Peptidase_M16_C"/>
</dbReference>
<dbReference type="HOGENOM" id="CLU_043932_0_0_6"/>
<comment type="similarity">
    <text evidence="1">Belongs to the peptidase M16 family.</text>
</comment>
<dbReference type="AlphaFoldDB" id="W8UAV0"/>
<dbReference type="InterPro" id="IPR011249">
    <property type="entry name" value="Metalloenz_LuxS/M16"/>
</dbReference>
<dbReference type="KEGG" id="kps:KPNJ2_00249"/>
<evidence type="ECO:0000256" key="6">
    <source>
        <dbReference type="SAM" id="MobiDB-lite"/>
    </source>
</evidence>
<evidence type="ECO:0000256" key="1">
    <source>
        <dbReference type="ARBA" id="ARBA00007261"/>
    </source>
</evidence>
<dbReference type="EMBL" id="CP006918">
    <property type="protein sequence ID" value="AHM77029.1"/>
    <property type="molecule type" value="Genomic_DNA"/>
</dbReference>
<evidence type="ECO:0000256" key="2">
    <source>
        <dbReference type="ARBA" id="ARBA00022670"/>
    </source>
</evidence>
<keyword evidence="4" id="KW-0862">Zinc</keyword>
<dbReference type="Gene3D" id="3.30.830.10">
    <property type="entry name" value="Metalloenzyme, LuxS/M16 peptidase-like"/>
    <property type="match status" value="2"/>
</dbReference>